<dbReference type="InterPro" id="IPR054476">
    <property type="entry name" value="Ltn1_N"/>
</dbReference>
<comment type="function">
    <text evidence="1">E3 ubiquitin-protein ligase. Component of the ribosome quality control complex (RQC), a ribosome-associated complex that mediates ubiquitination and extraction of incompletely synthesized nascent chains for proteasomal degradation.</text>
</comment>
<dbReference type="EC" id="2.3.2.27" evidence="1"/>
<dbReference type="GO" id="GO:0061630">
    <property type="term" value="F:ubiquitin protein ligase activity"/>
    <property type="evidence" value="ECO:0007669"/>
    <property type="project" value="UniProtKB-UniRule"/>
</dbReference>
<dbReference type="PANTHER" id="PTHR12389">
    <property type="entry name" value="ZINC FINGER PROTEIN 294"/>
    <property type="match status" value="1"/>
</dbReference>
<reference evidence="3 4" key="1">
    <citation type="submission" date="2013-11" db="EMBL/GenBank/DDBJ databases">
        <title>Genome sequencing of Stegodyphus mimosarum.</title>
        <authorList>
            <person name="Bechsgaard J."/>
        </authorList>
    </citation>
    <scope>NUCLEOTIDE SEQUENCE [LARGE SCALE GENOMIC DNA]</scope>
</reference>
<dbReference type="STRING" id="407821.A0A087TDS1"/>
<dbReference type="SUPFAM" id="SSF48371">
    <property type="entry name" value="ARM repeat"/>
    <property type="match status" value="1"/>
</dbReference>
<dbReference type="GO" id="GO:0008270">
    <property type="term" value="F:zinc ion binding"/>
    <property type="evidence" value="ECO:0007669"/>
    <property type="project" value="UniProtKB-KW"/>
</dbReference>
<dbReference type="InterPro" id="IPR011989">
    <property type="entry name" value="ARM-like"/>
</dbReference>
<organism evidence="3 4">
    <name type="scientific">Stegodyphus mimosarum</name>
    <name type="common">African social velvet spider</name>
    <dbReference type="NCBI Taxonomy" id="407821"/>
    <lineage>
        <taxon>Eukaryota</taxon>
        <taxon>Metazoa</taxon>
        <taxon>Ecdysozoa</taxon>
        <taxon>Arthropoda</taxon>
        <taxon>Chelicerata</taxon>
        <taxon>Arachnida</taxon>
        <taxon>Araneae</taxon>
        <taxon>Araneomorphae</taxon>
        <taxon>Entelegynae</taxon>
        <taxon>Eresoidea</taxon>
        <taxon>Eresidae</taxon>
        <taxon>Stegodyphus</taxon>
    </lineage>
</organism>
<evidence type="ECO:0000313" key="3">
    <source>
        <dbReference type="EMBL" id="KFM63260.1"/>
    </source>
</evidence>
<protein>
    <recommendedName>
        <fullName evidence="1">E3 ubiquitin-protein ligase listerin</fullName>
        <ecNumber evidence="1">2.3.2.27</ecNumber>
    </recommendedName>
    <alternativeName>
        <fullName evidence="1">RING-type E3 ubiquitin transferase listerin</fullName>
    </alternativeName>
</protein>
<dbReference type="Pfam" id="PF22958">
    <property type="entry name" value="Ltn1_1st"/>
    <property type="match status" value="1"/>
</dbReference>
<dbReference type="UniPathway" id="UPA00143"/>
<dbReference type="GO" id="GO:0005829">
    <property type="term" value="C:cytosol"/>
    <property type="evidence" value="ECO:0007669"/>
    <property type="project" value="UniProtKB-UniRule"/>
</dbReference>
<proteinExistence type="inferred from homology"/>
<sequence length="741" mass="84859">MVMRKMLKRDVVTRLKAVQEFGNHCAEKDKDVVKNVLPFWPRLFNKLALDTDRRIREATHEANGKLIFKVKREVAPYLKNIMGVWLLGQCDLYAPAATSAQTTFTATFPSGKQSEALMFCKTEIFAYFKDNLFEQTAKTMSETNLTSAEDVENKYILVISATLKALKLFLTTILHSELQNFHEDLCSVVVENKFWKYAKNKESLIRSAWYSLISCLCRVKHDVFAEIEKKLVTAIFSCLSESDPVVAPSVWEATLHIIVKFENCWEGIDIHKVVLPQLWTLLKQGGRGNAHLLFPFLLPFLSKFPKEVVEEESFLLQFFSCLNQSLNLEGVRTSPMECDAILTTFMECLTYICFVYFDNKMFAPEFLEKVIISQIIPTVDSSFYDCESIHIAASKFYPLLGDLIKKTEQKIFSENEENSENYAKCLQVFWDNIINILCKIFEEKLKEKCRVSTYVAYFFNSMFSASAVIRNKKPKVRFEDEEKTDQSESSAKTASSKQTAVVVGTSFTRKNQSFQSVLRLYEILYSKINAECNICYLRIFEELVASTINKELFNEFLKTHVVPNDDEEPSVIFCQEVILKWAFACEGDYTCLSTIVDIIFCICCCVTEEEAVKILNSCCEAKNIVLLENILKKGLETSAENDHFEEWLKSSVLSETVLNILKETRAALDGTTRNDDCVSQRNVLGIYLTAEYSKGPVVDKNNVEKFLCTLKDFIDSKDVADLNYHVINFICDTSSKIFRNS</sequence>
<feature type="non-terminal residue" evidence="3">
    <location>
        <position position="741"/>
    </location>
</feature>
<dbReference type="AlphaFoldDB" id="A0A087TDS1"/>
<gene>
    <name evidence="3" type="ORF">X975_07577</name>
</gene>
<dbReference type="Proteomes" id="UP000054359">
    <property type="component" value="Unassembled WGS sequence"/>
</dbReference>
<comment type="catalytic activity">
    <reaction evidence="1">
        <text>S-ubiquitinyl-[E2 ubiquitin-conjugating enzyme]-L-cysteine + [acceptor protein]-L-lysine = [E2 ubiquitin-conjugating enzyme]-L-cysteine + N(6)-ubiquitinyl-[acceptor protein]-L-lysine.</text>
        <dbReference type="EC" id="2.3.2.27"/>
    </reaction>
</comment>
<comment type="subunit">
    <text evidence="1">Component of the ribosome quality control complex (RQC).</text>
</comment>
<dbReference type="OrthoDB" id="6436673at2759"/>
<dbReference type="GO" id="GO:1990116">
    <property type="term" value="P:ribosome-associated ubiquitin-dependent protein catabolic process"/>
    <property type="evidence" value="ECO:0007669"/>
    <property type="project" value="UniProtKB-UniRule"/>
</dbReference>
<keyword evidence="1" id="KW-0863">Zinc-finger</keyword>
<dbReference type="EMBL" id="KK114767">
    <property type="protein sequence ID" value="KFM63260.1"/>
    <property type="molecule type" value="Genomic_DNA"/>
</dbReference>
<dbReference type="Gene3D" id="1.25.10.10">
    <property type="entry name" value="Leucine-rich Repeat Variant"/>
    <property type="match status" value="1"/>
</dbReference>
<keyword evidence="4" id="KW-1185">Reference proteome</keyword>
<dbReference type="InterPro" id="IPR039795">
    <property type="entry name" value="LTN1/Rkr1"/>
</dbReference>
<keyword evidence="1" id="KW-0833">Ubl conjugation pathway</keyword>
<comment type="similarity">
    <text evidence="1">Belongs to the LTN1 family.</text>
</comment>
<dbReference type="GO" id="GO:0043023">
    <property type="term" value="F:ribosomal large subunit binding"/>
    <property type="evidence" value="ECO:0007669"/>
    <property type="project" value="TreeGrafter"/>
</dbReference>
<dbReference type="GO" id="GO:1990112">
    <property type="term" value="C:RQC complex"/>
    <property type="evidence" value="ECO:0007669"/>
    <property type="project" value="UniProtKB-UniRule"/>
</dbReference>
<dbReference type="GO" id="GO:0016567">
    <property type="term" value="P:protein ubiquitination"/>
    <property type="evidence" value="ECO:0007669"/>
    <property type="project" value="UniProtKB-UniPathway"/>
</dbReference>
<evidence type="ECO:0000313" key="4">
    <source>
        <dbReference type="Proteomes" id="UP000054359"/>
    </source>
</evidence>
<dbReference type="InterPro" id="IPR016024">
    <property type="entry name" value="ARM-type_fold"/>
</dbReference>
<comment type="pathway">
    <text evidence="1">Protein modification; protein ubiquitination.</text>
</comment>
<feature type="domain" description="E3 ubiquitin-protein ligase listerin N-terminal" evidence="2">
    <location>
        <begin position="1"/>
        <end position="304"/>
    </location>
</feature>
<evidence type="ECO:0000259" key="2">
    <source>
        <dbReference type="Pfam" id="PF22958"/>
    </source>
</evidence>
<dbReference type="PANTHER" id="PTHR12389:SF0">
    <property type="entry name" value="E3 UBIQUITIN-PROTEIN LIGASE LISTERIN"/>
    <property type="match status" value="1"/>
</dbReference>
<keyword evidence="1" id="KW-0479">Metal-binding</keyword>
<dbReference type="OMA" id="CWEDINI"/>
<keyword evidence="1" id="KW-0862">Zinc</keyword>
<evidence type="ECO:0000256" key="1">
    <source>
        <dbReference type="RuleBase" id="RU367090"/>
    </source>
</evidence>
<keyword evidence="1" id="KW-0808">Transferase</keyword>
<accession>A0A087TDS1</accession>
<dbReference type="GO" id="GO:0072344">
    <property type="term" value="P:rescue of stalled ribosome"/>
    <property type="evidence" value="ECO:0007669"/>
    <property type="project" value="UniProtKB-UniRule"/>
</dbReference>
<name>A0A087TDS1_STEMI</name>